<dbReference type="AlphaFoldDB" id="A0A0V0R7F8"/>
<accession>A0A0V0R7F8</accession>
<feature type="compositionally biased region" description="Polar residues" evidence="1">
    <location>
        <begin position="509"/>
        <end position="530"/>
    </location>
</feature>
<protein>
    <submittedName>
        <fullName evidence="2">Uncharacterized protein</fullName>
    </submittedName>
</protein>
<keyword evidence="3" id="KW-1185">Reference proteome</keyword>
<sequence>MSVIDEVEKNTVDLENSEKSIQQNQNKELVQPNTNVTKSQEKQQLLKSPAQNTLHTIKEEDLNQSVVTRPKKNSIASLIDNITENNKNIAENYENNSGQNQSQNLEDNIVSQFSNKLQVSPDLNDMNFSSKYSLFEKRSHFIDFKKPPPSPQKKNFDQIQKSKKNSLQIQDYYHLPAGRKNQNMNLSSSQNNQMNRSSIEIQEISRASSHSFVEEQKVPDKTQSKYKKISCRLKKFNKKYKKLTHKYQKILKINEKISQELTQHIKNLEKFQQFQELQKDPEFQQLLSDYQQQKQQSCDKNQEKQSSFLLKQNNEIQSQNNEQQEKQISKNKLQLNKSNLKISDFNFPDELNYPKIPLITQDSEFNDFQELLILDQENQEEQVQNDNYNQNYGFQTNNNYLDTQDEVIQGPETIKKKLDLQSYSLSQSPKEEEESNKSSQNKQISPNSKYYIRQNQEMRLQSDNSPSLTYSTFTPKYYIKQENFSKFSLLQNQINQKQKNLFTRQKTLENNSSIKNRQTFNLKNNQSNLINPKKEEKNSPFNDSQPQSQPQARKKKKKLTTFSSKVEIFNLESENQEQKLRETSQSGQNTTAFVLNNNSNLTQQTNIYPFTPKTFNISQLTSLSSEDFNTNSLSKKGLLGENQNKQYFRFQENLNKNGQNFENNIQFTYQLNEHLEENEENSVDTSQDLNKKNGEQKNLKKENLNKEIFLNSETLSIYSENQEIQLQKKIIENSHKNEKIKEDQNQ</sequence>
<dbReference type="InParanoid" id="A0A0V0R7F8"/>
<dbReference type="EMBL" id="LDAU01000027">
    <property type="protein sequence ID" value="KRX10445.1"/>
    <property type="molecule type" value="Genomic_DNA"/>
</dbReference>
<name>A0A0V0R7F8_PSEPJ</name>
<proteinExistence type="predicted"/>
<evidence type="ECO:0000313" key="3">
    <source>
        <dbReference type="Proteomes" id="UP000054937"/>
    </source>
</evidence>
<feature type="region of interest" description="Disordered" evidence="1">
    <location>
        <begin position="1"/>
        <end position="56"/>
    </location>
</feature>
<dbReference type="Proteomes" id="UP000054937">
    <property type="component" value="Unassembled WGS sequence"/>
</dbReference>
<evidence type="ECO:0000256" key="1">
    <source>
        <dbReference type="SAM" id="MobiDB-lite"/>
    </source>
</evidence>
<feature type="compositionally biased region" description="Basic and acidic residues" evidence="1">
    <location>
        <begin position="1"/>
        <end position="18"/>
    </location>
</feature>
<feature type="region of interest" description="Disordered" evidence="1">
    <location>
        <begin position="423"/>
        <end position="447"/>
    </location>
</feature>
<organism evidence="2 3">
    <name type="scientific">Pseudocohnilembus persalinus</name>
    <name type="common">Ciliate</name>
    <dbReference type="NCBI Taxonomy" id="266149"/>
    <lineage>
        <taxon>Eukaryota</taxon>
        <taxon>Sar</taxon>
        <taxon>Alveolata</taxon>
        <taxon>Ciliophora</taxon>
        <taxon>Intramacronucleata</taxon>
        <taxon>Oligohymenophorea</taxon>
        <taxon>Scuticociliatia</taxon>
        <taxon>Philasterida</taxon>
        <taxon>Pseudocohnilembidae</taxon>
        <taxon>Pseudocohnilembus</taxon>
    </lineage>
</organism>
<reference evidence="2 3" key="1">
    <citation type="journal article" date="2015" name="Sci. Rep.">
        <title>Genome of the facultative scuticociliatosis pathogen Pseudocohnilembus persalinus provides insight into its virulence through horizontal gene transfer.</title>
        <authorList>
            <person name="Xiong J."/>
            <person name="Wang G."/>
            <person name="Cheng J."/>
            <person name="Tian M."/>
            <person name="Pan X."/>
            <person name="Warren A."/>
            <person name="Jiang C."/>
            <person name="Yuan D."/>
            <person name="Miao W."/>
        </authorList>
    </citation>
    <scope>NUCLEOTIDE SEQUENCE [LARGE SCALE GENOMIC DNA]</scope>
    <source>
        <strain evidence="2">36N120E</strain>
    </source>
</reference>
<comment type="caution">
    <text evidence="2">The sequence shown here is derived from an EMBL/GenBank/DDBJ whole genome shotgun (WGS) entry which is preliminary data.</text>
</comment>
<gene>
    <name evidence="2" type="ORF">PPERSA_08747</name>
</gene>
<feature type="region of interest" description="Disordered" evidence="1">
    <location>
        <begin position="509"/>
        <end position="560"/>
    </location>
</feature>
<evidence type="ECO:0000313" key="2">
    <source>
        <dbReference type="EMBL" id="KRX10445.1"/>
    </source>
</evidence>
<feature type="compositionally biased region" description="Polar residues" evidence="1">
    <location>
        <begin position="539"/>
        <end position="551"/>
    </location>
</feature>
<feature type="compositionally biased region" description="Polar residues" evidence="1">
    <location>
        <begin position="19"/>
        <end position="55"/>
    </location>
</feature>
<feature type="region of interest" description="Disordered" evidence="1">
    <location>
        <begin position="676"/>
        <end position="697"/>
    </location>
</feature>